<name>A0A562P1M3_9RHOB</name>
<keyword evidence="3" id="KW-1185">Reference proteome</keyword>
<evidence type="ECO:0000256" key="1">
    <source>
        <dbReference type="SAM" id="Coils"/>
    </source>
</evidence>
<keyword evidence="1" id="KW-0175">Coiled coil</keyword>
<dbReference type="EMBL" id="VLKU01000001">
    <property type="protein sequence ID" value="TWI38241.1"/>
    <property type="molecule type" value="Genomic_DNA"/>
</dbReference>
<sequence length="217" mass="24608">MRYNTQDIAAFADEVEDGLWDARLMGASDARLAASSDFQSFLNRRKPAEKITEDLIRGSEKQVKWAKDIRNEFVAKFGKTHEAGVKRALNTEMDARIWIDARSKLETLAVKFQRQAEAEEEKREAKAIIETFKSEFSGSHPNAVQAAHVVKNKSWIKNASKLAKFADKIEERALETIRTTDTFNAYVAERGGRIVVDDEFIAIRQAMEQANKRLLAS</sequence>
<evidence type="ECO:0000313" key="2">
    <source>
        <dbReference type="EMBL" id="TWI38241.1"/>
    </source>
</evidence>
<dbReference type="AlphaFoldDB" id="A0A562P1M3"/>
<feature type="coiled-coil region" evidence="1">
    <location>
        <begin position="102"/>
        <end position="135"/>
    </location>
</feature>
<comment type="caution">
    <text evidence="2">The sequence shown here is derived from an EMBL/GenBank/DDBJ whole genome shotgun (WGS) entry which is preliminary data.</text>
</comment>
<dbReference type="Proteomes" id="UP000316225">
    <property type="component" value="Unassembled WGS sequence"/>
</dbReference>
<proteinExistence type="predicted"/>
<accession>A0A562P1M3</accession>
<reference evidence="2 3" key="1">
    <citation type="journal article" date="2015" name="Stand. Genomic Sci.">
        <title>Genomic Encyclopedia of Bacterial and Archaeal Type Strains, Phase III: the genomes of soil and plant-associated and newly described type strains.</title>
        <authorList>
            <person name="Whitman W.B."/>
            <person name="Woyke T."/>
            <person name="Klenk H.P."/>
            <person name="Zhou Y."/>
            <person name="Lilburn T.G."/>
            <person name="Beck B.J."/>
            <person name="De Vos P."/>
            <person name="Vandamme P."/>
            <person name="Eisen J.A."/>
            <person name="Garrity G."/>
            <person name="Hugenholtz P."/>
            <person name="Kyrpides N.C."/>
        </authorList>
    </citation>
    <scope>NUCLEOTIDE SEQUENCE [LARGE SCALE GENOMIC DNA]</scope>
    <source>
        <strain evidence="2 3">CGMCC 1.5364</strain>
    </source>
</reference>
<organism evidence="2 3">
    <name type="scientific">Paracoccus sulfuroxidans</name>
    <dbReference type="NCBI Taxonomy" id="384678"/>
    <lineage>
        <taxon>Bacteria</taxon>
        <taxon>Pseudomonadati</taxon>
        <taxon>Pseudomonadota</taxon>
        <taxon>Alphaproteobacteria</taxon>
        <taxon>Rhodobacterales</taxon>
        <taxon>Paracoccaceae</taxon>
        <taxon>Paracoccus</taxon>
    </lineage>
</organism>
<dbReference type="RefSeq" id="WP_145396012.1">
    <property type="nucleotide sequence ID" value="NZ_VLKU01000001.1"/>
</dbReference>
<protein>
    <submittedName>
        <fullName evidence="2">Uncharacterized protein</fullName>
    </submittedName>
</protein>
<evidence type="ECO:0000313" key="3">
    <source>
        <dbReference type="Proteomes" id="UP000316225"/>
    </source>
</evidence>
<gene>
    <name evidence="2" type="ORF">IQ24_00379</name>
</gene>